<feature type="domain" description="Rhamnogalacturonase A/B/Epimerase-like pectate lyase" evidence="4">
    <location>
        <begin position="46"/>
        <end position="272"/>
    </location>
</feature>
<comment type="caution">
    <text evidence="5">The sequence shown here is derived from an EMBL/GenBank/DDBJ whole genome shotgun (WGS) entry which is preliminary data.</text>
</comment>
<dbReference type="InterPro" id="IPR051262">
    <property type="entry name" value="SMP-30/CGR1_Lactonase"/>
</dbReference>
<feature type="chain" id="PRO_5046200233" description="Sugar lactone lactonase YvrE" evidence="2">
    <location>
        <begin position="27"/>
        <end position="1015"/>
    </location>
</feature>
<feature type="domain" description="Rhamnogalacturonase A/B/Epimerase-like pectate lyase" evidence="4">
    <location>
        <begin position="388"/>
        <end position="449"/>
    </location>
</feature>
<gene>
    <name evidence="5" type="ORF">J2792_003365</name>
</gene>
<dbReference type="InterPro" id="IPR011050">
    <property type="entry name" value="Pectin_lyase_fold/virulence"/>
</dbReference>
<name>A0ABU1MRJ8_9SPHN</name>
<dbReference type="Pfam" id="PF12708">
    <property type="entry name" value="Pect-lyase_RHGA_epim"/>
    <property type="match status" value="2"/>
</dbReference>
<organism evidence="5 6">
    <name type="scientific">Novosphingobium capsulatum</name>
    <dbReference type="NCBI Taxonomy" id="13688"/>
    <lineage>
        <taxon>Bacteria</taxon>
        <taxon>Pseudomonadati</taxon>
        <taxon>Pseudomonadota</taxon>
        <taxon>Alphaproteobacteria</taxon>
        <taxon>Sphingomonadales</taxon>
        <taxon>Sphingomonadaceae</taxon>
        <taxon>Novosphingobium</taxon>
    </lineage>
</organism>
<accession>A0ABU1MRJ8</accession>
<dbReference type="InterPro" id="IPR011042">
    <property type="entry name" value="6-blade_b-propeller_TolB-like"/>
</dbReference>
<evidence type="ECO:0000313" key="5">
    <source>
        <dbReference type="EMBL" id="MDR6512482.1"/>
    </source>
</evidence>
<dbReference type="InterPro" id="IPR013658">
    <property type="entry name" value="SGL"/>
</dbReference>
<dbReference type="PANTHER" id="PTHR47572:SF4">
    <property type="entry name" value="LACTONASE DRP35"/>
    <property type="match status" value="1"/>
</dbReference>
<dbReference type="Gene3D" id="2.120.10.30">
    <property type="entry name" value="TolB, C-terminal domain"/>
    <property type="match status" value="2"/>
</dbReference>
<feature type="signal peptide" evidence="2">
    <location>
        <begin position="1"/>
        <end position="26"/>
    </location>
</feature>
<feature type="domain" description="SMP-30/Gluconolactonase/LRE-like region" evidence="3">
    <location>
        <begin position="937"/>
        <end position="1007"/>
    </location>
</feature>
<sequence length="1015" mass="108173">MVPRQAWMIGSSILAAIALAPTLAQAKTPSVFDQVPGDTQAITVRAVGDGKADDSAAIQQALDQAGARGEGVVFLPSGRYRITRSLFLWPGLRLIGTGKTRPVLMLGDATPGFQQGVATMVIFTGRGPKGSPTAGDGKVPFPPPDAVPFNPAIADANSDAFYSAMANIDIAIGAGNPAAVGVRFHAAQHAYLRHMDFQVGSGLAGAYQVGNMAQDVHFHGGRYGILSEKTSPAWPFTLLDATFDGQREAAIREHEAGLTLVNVALRNVPVGIAIDEGYGDWLWGKDVRFENVSQAGVVIANANNAYTQIGFDNAVASRTPVFARFRESGKTVAGAAPIYRVKSFTHGITLPGLGVPGAVETRMDQAALAALPRPRAPAIRALPSPAQWANVRALGANGDGRTDDTAALQRAIATHRVLYFPIGRYVVTDTLTLRPDSVLIGLHPDLTQIVLPDGTPAFQGVGAPRALVLAPAGGEAIVTGLGLFTGGINPRATALSWQSGAGSLIEDVKFQGGHGTLAADGTRFDPYNDTHTADKDPRRRWGGQYPSLWVNAGGGGTFANIWTPNTYAQAGMVVSDTQTPGHVYQISAEHHVRTEFGLTRVANWEFLAPQTEEEAGESPDAVSFDIRESRNILIANLHAYRVTRSRQPARAAVRIERSADIRLRNVHVNAESGFATCDENGCATFLRASKFPFENALLDVTHGLEVREREFAVLDVPANPVAPAATRVPVTKLADGFFSASGGVVDAQGKLYFIDHFQQRIHGWSETEGLTTERDAPLDPVNLTMDRAGNLIVLSALGRNGTVYAFKPGTSAQALTVIPPTAAATTPAPDRLTALPGNLWVNGEFRSQLDPATYRFTTLAEMFARDVALPKAQEYVSPDGSLAIPAYRVFQQGPADHLGWRFSDSLDAYGLVTARPDARVFLSNESEDRTYSARLGAGGAVTDLQPFADRGGESVASGPDGRVYIANGQVFVYDAAGRPIDRIDVPERPLQLLFGGKDGRTLYILTHHALFAARP</sequence>
<evidence type="ECO:0000313" key="6">
    <source>
        <dbReference type="Proteomes" id="UP001184150"/>
    </source>
</evidence>
<dbReference type="InterPro" id="IPR012334">
    <property type="entry name" value="Pectin_lyas_fold"/>
</dbReference>
<protein>
    <recommendedName>
        <fullName evidence="7">Sugar lactone lactonase YvrE</fullName>
    </recommendedName>
</protein>
<evidence type="ECO:0008006" key="7">
    <source>
        <dbReference type="Google" id="ProtNLM"/>
    </source>
</evidence>
<dbReference type="Proteomes" id="UP001184150">
    <property type="component" value="Unassembled WGS sequence"/>
</dbReference>
<keyword evidence="2" id="KW-0732">Signal</keyword>
<evidence type="ECO:0000259" key="4">
    <source>
        <dbReference type="Pfam" id="PF12708"/>
    </source>
</evidence>
<evidence type="ECO:0000256" key="1">
    <source>
        <dbReference type="ARBA" id="ARBA00022801"/>
    </source>
</evidence>
<keyword evidence="6" id="KW-1185">Reference proteome</keyword>
<dbReference type="EMBL" id="JAVDRD010000009">
    <property type="protein sequence ID" value="MDR6512482.1"/>
    <property type="molecule type" value="Genomic_DNA"/>
</dbReference>
<dbReference type="Gene3D" id="2.160.20.10">
    <property type="entry name" value="Single-stranded right-handed beta-helix, Pectin lyase-like"/>
    <property type="match status" value="2"/>
</dbReference>
<dbReference type="InterPro" id="IPR024535">
    <property type="entry name" value="RHGA/B-epi-like_pectate_lyase"/>
</dbReference>
<evidence type="ECO:0000256" key="2">
    <source>
        <dbReference type="SAM" id="SignalP"/>
    </source>
</evidence>
<dbReference type="Pfam" id="PF08450">
    <property type="entry name" value="SGL"/>
    <property type="match status" value="1"/>
</dbReference>
<dbReference type="PANTHER" id="PTHR47572">
    <property type="entry name" value="LIPOPROTEIN-RELATED"/>
    <property type="match status" value="1"/>
</dbReference>
<dbReference type="SUPFAM" id="SSF63829">
    <property type="entry name" value="Calcium-dependent phosphotriesterase"/>
    <property type="match status" value="1"/>
</dbReference>
<keyword evidence="1" id="KW-0378">Hydrolase</keyword>
<evidence type="ECO:0000259" key="3">
    <source>
        <dbReference type="Pfam" id="PF08450"/>
    </source>
</evidence>
<proteinExistence type="predicted"/>
<reference evidence="5 6" key="1">
    <citation type="submission" date="2023-07" db="EMBL/GenBank/DDBJ databases">
        <title>Sorghum-associated microbial communities from plants grown in Nebraska, USA.</title>
        <authorList>
            <person name="Schachtman D."/>
        </authorList>
    </citation>
    <scope>NUCLEOTIDE SEQUENCE [LARGE SCALE GENOMIC DNA]</scope>
    <source>
        <strain evidence="5 6">DS1027</strain>
    </source>
</reference>
<dbReference type="SUPFAM" id="SSF51126">
    <property type="entry name" value="Pectin lyase-like"/>
    <property type="match status" value="2"/>
</dbReference>